<dbReference type="InterPro" id="IPR003423">
    <property type="entry name" value="OMP_efflux"/>
</dbReference>
<evidence type="ECO:0000313" key="4">
    <source>
        <dbReference type="Proteomes" id="UP001595961"/>
    </source>
</evidence>
<dbReference type="Proteomes" id="UP001595961">
    <property type="component" value="Unassembled WGS sequence"/>
</dbReference>
<dbReference type="Pfam" id="PF02321">
    <property type="entry name" value="OEP"/>
    <property type="match status" value="2"/>
</dbReference>
<name>A0ABV9C442_9GAMM</name>
<dbReference type="EMBL" id="JBHSGA010000017">
    <property type="protein sequence ID" value="MFC4527793.1"/>
    <property type="molecule type" value="Genomic_DNA"/>
</dbReference>
<comment type="caution">
    <text evidence="3">The sequence shown here is derived from an EMBL/GenBank/DDBJ whole genome shotgun (WGS) entry which is preliminary data.</text>
</comment>
<gene>
    <name evidence="3" type="ORF">ACFO5W_14210</name>
</gene>
<accession>A0ABV9C442</accession>
<keyword evidence="2" id="KW-0449">Lipoprotein</keyword>
<reference evidence="4" key="1">
    <citation type="journal article" date="2019" name="Int. J. Syst. Evol. Microbiol.">
        <title>The Global Catalogue of Microorganisms (GCM) 10K type strain sequencing project: providing services to taxonomists for standard genome sequencing and annotation.</title>
        <authorList>
            <consortium name="The Broad Institute Genomics Platform"/>
            <consortium name="The Broad Institute Genome Sequencing Center for Infectious Disease"/>
            <person name="Wu L."/>
            <person name="Ma J."/>
        </authorList>
    </citation>
    <scope>NUCLEOTIDE SEQUENCE [LARGE SCALE GENOMIC DNA]</scope>
    <source>
        <strain evidence="4">CCM 4481</strain>
    </source>
</reference>
<comment type="subcellular location">
    <subcellularLocation>
        <location evidence="2">Cell outer membrane</location>
        <topology evidence="2">Lipid-anchor</topology>
    </subcellularLocation>
</comment>
<evidence type="ECO:0000256" key="2">
    <source>
        <dbReference type="RuleBase" id="RU362097"/>
    </source>
</evidence>
<evidence type="ECO:0000256" key="1">
    <source>
        <dbReference type="ARBA" id="ARBA00007613"/>
    </source>
</evidence>
<dbReference type="RefSeq" id="WP_266151776.1">
    <property type="nucleotide sequence ID" value="NZ_CP064028.1"/>
</dbReference>
<feature type="signal peptide" evidence="2">
    <location>
        <begin position="1"/>
        <end position="18"/>
    </location>
</feature>
<dbReference type="Gene3D" id="1.20.1600.10">
    <property type="entry name" value="Outer membrane efflux proteins (OEP)"/>
    <property type="match status" value="1"/>
</dbReference>
<dbReference type="SUPFAM" id="SSF56954">
    <property type="entry name" value="Outer membrane efflux proteins (OEP)"/>
    <property type="match status" value="1"/>
</dbReference>
<dbReference type="PANTHER" id="PTHR30203">
    <property type="entry name" value="OUTER MEMBRANE CATION EFFLUX PROTEIN"/>
    <property type="match status" value="1"/>
</dbReference>
<keyword evidence="4" id="KW-1185">Reference proteome</keyword>
<proteinExistence type="inferred from homology"/>
<protein>
    <submittedName>
        <fullName evidence="3">Efflux transporter outer membrane subunit</fullName>
    </submittedName>
</protein>
<comment type="similarity">
    <text evidence="1 2">Belongs to the outer membrane factor (OMF) (TC 1.B.17) family.</text>
</comment>
<keyword evidence="2" id="KW-0812">Transmembrane</keyword>
<evidence type="ECO:0000313" key="3">
    <source>
        <dbReference type="EMBL" id="MFC4527793.1"/>
    </source>
</evidence>
<keyword evidence="2" id="KW-0564">Palmitate</keyword>
<dbReference type="Gene3D" id="2.20.200.10">
    <property type="entry name" value="Outer membrane efflux proteins (OEP)"/>
    <property type="match status" value="1"/>
</dbReference>
<dbReference type="PROSITE" id="PS51257">
    <property type="entry name" value="PROKAR_LIPOPROTEIN"/>
    <property type="match status" value="1"/>
</dbReference>
<dbReference type="InterPro" id="IPR010131">
    <property type="entry name" value="MdtP/NodT-like"/>
</dbReference>
<dbReference type="PANTHER" id="PTHR30203:SF33">
    <property type="entry name" value="BLR4455 PROTEIN"/>
    <property type="match status" value="1"/>
</dbReference>
<sequence>MKWARSMLSGRMIRMAMVATSSLVLLSGCMVGPNFERPAASASKHYDVDAETQLADGGGAVGSQHADFDRKIDGDWWSSFRSAKLDQVMRKAIEGNLDLEAADATIAQADEGIAAAGGGLKPQVDFGAQAGRQRTDATGMPSTSNFYAVGPTVSFDFDIFGGTKRLVEERTALAELQRHRFDAAYLTVTGDVASQAIALASARAQMDAVQQLLADDRKNLELVRTAHQFGSATQVDIALATTQLAQDETLLPQLAQQRDTARHALSVLAGKGPADWVAPEFDLDDFVLPAHLPVSLPSELARERPDILEAEAQLHAASATIGVATADMYPHLQLSASLSQVGPGAGMGTLWGIAAGLTGPIFHGGTLKANRNASVDGYKASLAGYQQTVVKSLGQVADVLQAINHDSEEYAAQDRALNAAAASLRLNQEGYRAGETGVLQVLDAQRAYQRALIGQIRAKSAQYLDTVQLSVALGGNASEAFERTAADRGERLTSK</sequence>
<dbReference type="NCBIfam" id="TIGR01845">
    <property type="entry name" value="outer_NodT"/>
    <property type="match status" value="1"/>
</dbReference>
<keyword evidence="2" id="KW-0472">Membrane</keyword>
<keyword evidence="2" id="KW-0732">Signal</keyword>
<organism evidence="3 4">
    <name type="scientific">Dyella halodurans</name>
    <dbReference type="NCBI Taxonomy" id="1920171"/>
    <lineage>
        <taxon>Bacteria</taxon>
        <taxon>Pseudomonadati</taxon>
        <taxon>Pseudomonadota</taxon>
        <taxon>Gammaproteobacteria</taxon>
        <taxon>Lysobacterales</taxon>
        <taxon>Rhodanobacteraceae</taxon>
        <taxon>Dyella</taxon>
    </lineage>
</organism>
<feature type="chain" id="PRO_5044991755" evidence="2">
    <location>
        <begin position="19"/>
        <end position="495"/>
    </location>
</feature>
<keyword evidence="2" id="KW-1134">Transmembrane beta strand</keyword>